<dbReference type="Proteomes" id="UP000295626">
    <property type="component" value="Unassembled WGS sequence"/>
</dbReference>
<reference evidence="2 3" key="1">
    <citation type="submission" date="2019-02" db="EMBL/GenBank/DDBJ databases">
        <title>Draft genome sequences of novel Actinobacteria.</title>
        <authorList>
            <person name="Sahin N."/>
            <person name="Ay H."/>
            <person name="Saygin H."/>
        </authorList>
    </citation>
    <scope>NUCLEOTIDE SEQUENCE [LARGE SCALE GENOMIC DNA]</scope>
    <source>
        <strain evidence="2 3">JCM 30529</strain>
    </source>
</reference>
<gene>
    <name evidence="2" type="ORF">E1091_02025</name>
</gene>
<name>A0ABY2DL89_9ACTN</name>
<organism evidence="2 3">
    <name type="scientific">Micromonospora fluostatini</name>
    <dbReference type="NCBI Taxonomy" id="1629071"/>
    <lineage>
        <taxon>Bacteria</taxon>
        <taxon>Bacillati</taxon>
        <taxon>Actinomycetota</taxon>
        <taxon>Actinomycetes</taxon>
        <taxon>Micromonosporales</taxon>
        <taxon>Micromonosporaceae</taxon>
        <taxon>Micromonospora</taxon>
    </lineage>
</organism>
<accession>A0ABY2DL89</accession>
<keyword evidence="3" id="KW-1185">Reference proteome</keyword>
<evidence type="ECO:0000313" key="3">
    <source>
        <dbReference type="Proteomes" id="UP000295626"/>
    </source>
</evidence>
<sequence length="333" mass="36432">MTRAPANLLAVRTLLLRHLNTDPGRVRENDLEPAEVGIVGDAAHRGGYHCGSDRVVPNDYSVVESPRDRAGLTLDASALDIGWFEIRIGKATHNLYTFNRWVVAQLEAGTPDSRDIREWIYTLDGKTVRRWDRLKRRSTGDKSHLWHTHGSWFRDAIKAGRDQTPLFRRYLTTIGLLEDDMPSAAEVAKYLMEQYRTPDGRTLAGSLDAMLKAAGDNAIGRQLTRSDTVPAVRPPYHNSDYGDPKKADQGNKEWTVGYTLQTIAETGRATRAQLAEVGALVAQLAGRQPADVPAIVAGVLAGLSPEAIAAAIPADLAGRVADELGRRIGQARG</sequence>
<protein>
    <submittedName>
        <fullName evidence="2">Uncharacterized protein</fullName>
    </submittedName>
</protein>
<proteinExistence type="predicted"/>
<evidence type="ECO:0000256" key="1">
    <source>
        <dbReference type="SAM" id="MobiDB-lite"/>
    </source>
</evidence>
<feature type="region of interest" description="Disordered" evidence="1">
    <location>
        <begin position="229"/>
        <end position="248"/>
    </location>
</feature>
<evidence type="ECO:0000313" key="2">
    <source>
        <dbReference type="EMBL" id="TDC01867.1"/>
    </source>
</evidence>
<dbReference type="EMBL" id="SMKE01000030">
    <property type="protein sequence ID" value="TDC01867.1"/>
    <property type="molecule type" value="Genomic_DNA"/>
</dbReference>
<comment type="caution">
    <text evidence="2">The sequence shown here is derived from an EMBL/GenBank/DDBJ whole genome shotgun (WGS) entry which is preliminary data.</text>
</comment>